<protein>
    <submittedName>
        <fullName evidence="3">Uncharacterized protein</fullName>
    </submittedName>
</protein>
<evidence type="ECO:0000256" key="1">
    <source>
        <dbReference type="SAM" id="MobiDB-lite"/>
    </source>
</evidence>
<dbReference type="AlphaFoldDB" id="A0A914QA20"/>
<proteinExistence type="predicted"/>
<name>A0A914QA20_9BILA</name>
<keyword evidence="2" id="KW-1185">Reference proteome</keyword>
<organism evidence="2 3">
    <name type="scientific">Panagrolaimus davidi</name>
    <dbReference type="NCBI Taxonomy" id="227884"/>
    <lineage>
        <taxon>Eukaryota</taxon>
        <taxon>Metazoa</taxon>
        <taxon>Ecdysozoa</taxon>
        <taxon>Nematoda</taxon>
        <taxon>Chromadorea</taxon>
        <taxon>Rhabditida</taxon>
        <taxon>Tylenchina</taxon>
        <taxon>Panagrolaimomorpha</taxon>
        <taxon>Panagrolaimoidea</taxon>
        <taxon>Panagrolaimidae</taxon>
        <taxon>Panagrolaimus</taxon>
    </lineage>
</organism>
<feature type="region of interest" description="Disordered" evidence="1">
    <location>
        <begin position="182"/>
        <end position="223"/>
    </location>
</feature>
<dbReference type="Proteomes" id="UP000887578">
    <property type="component" value="Unplaced"/>
</dbReference>
<evidence type="ECO:0000313" key="3">
    <source>
        <dbReference type="WBParaSite" id="PDA_v2.g24018.t1"/>
    </source>
</evidence>
<accession>A0A914QA20</accession>
<sequence length="250" mass="27687">MASFLDEIKSLKYNKTQWEPWCDIKKNLNLCIGTEIVKNCYNQASLNGSSILNGVSQWDGDNSGPIQMIVNFIDMDYTCSQIFNISDNEIACGNSSTYEGGLKCPDAENCTMFDKRINCISEIVSRNCGKRFGCVYKKRITLSTCTEFSSADEDLSSCGICSNLSANLLDSICSDDSDDVFDKPDEPVEPVEPVKPVKPDEPVEPVEPVKPVKPVEPVEPDEPINAGPPLNNFLTYLISTLYVFCLTFVI</sequence>
<dbReference type="WBParaSite" id="PDA_v2.g24018.t1">
    <property type="protein sequence ID" value="PDA_v2.g24018.t1"/>
    <property type="gene ID" value="PDA_v2.g24018"/>
</dbReference>
<reference evidence="3" key="1">
    <citation type="submission" date="2022-11" db="UniProtKB">
        <authorList>
            <consortium name="WormBaseParasite"/>
        </authorList>
    </citation>
    <scope>IDENTIFICATION</scope>
</reference>
<evidence type="ECO:0000313" key="2">
    <source>
        <dbReference type="Proteomes" id="UP000887578"/>
    </source>
</evidence>